<protein>
    <submittedName>
        <fullName evidence="1">Uncharacterized protein</fullName>
    </submittedName>
</protein>
<comment type="caution">
    <text evidence="1">The sequence shown here is derived from an EMBL/GenBank/DDBJ whole genome shotgun (WGS) entry which is preliminary data.</text>
</comment>
<keyword evidence="2" id="KW-1185">Reference proteome</keyword>
<name>A0A367XNA6_9ASCO</name>
<dbReference type="EMBL" id="QLNQ01000030">
    <property type="protein sequence ID" value="RCK54650.1"/>
    <property type="molecule type" value="Genomic_DNA"/>
</dbReference>
<reference evidence="1 2" key="1">
    <citation type="submission" date="2018-06" db="EMBL/GenBank/DDBJ databases">
        <title>Whole genome sequencing of Candida tropicalis (genome annotated by CSBL at Korea University).</title>
        <authorList>
            <person name="Ahn J."/>
        </authorList>
    </citation>
    <scope>NUCLEOTIDE SEQUENCE [LARGE SCALE GENOMIC DNA]</scope>
    <source>
        <strain evidence="1 2">ATCC 20962</strain>
    </source>
</reference>
<accession>A0A367XNA6</accession>
<proteinExistence type="predicted"/>
<dbReference type="Proteomes" id="UP000253472">
    <property type="component" value="Unassembled WGS sequence"/>
</dbReference>
<dbReference type="OrthoDB" id="10507323at2759"/>
<dbReference type="AlphaFoldDB" id="A0A367XNA6"/>
<organism evidence="1 2">
    <name type="scientific">Candida viswanathii</name>
    <dbReference type="NCBI Taxonomy" id="5486"/>
    <lineage>
        <taxon>Eukaryota</taxon>
        <taxon>Fungi</taxon>
        <taxon>Dikarya</taxon>
        <taxon>Ascomycota</taxon>
        <taxon>Saccharomycotina</taxon>
        <taxon>Pichiomycetes</taxon>
        <taxon>Debaryomycetaceae</taxon>
        <taxon>Candida/Lodderomyces clade</taxon>
        <taxon>Candida</taxon>
    </lineage>
</organism>
<evidence type="ECO:0000313" key="1">
    <source>
        <dbReference type="EMBL" id="RCK54650.1"/>
    </source>
</evidence>
<gene>
    <name evidence="1" type="ORF">Cantr_03803</name>
</gene>
<sequence>MSVSSLSHQVSSSTISLHHQSSIYTLKPRTSTSTLKLKHQPSQLDLIDDTTFTSLPLPPPKRYCSTSSTITTTTNTNTNSSVSSPLSQSIEKFDYHDTYYDDDYEEDYEDPAEDGRFYLTESDDTEIVLVEDYFPCPNNTTANTTTHTETKPGKVSKVNVSAKKNRLWKIFYAISYKYNLS</sequence>
<evidence type="ECO:0000313" key="2">
    <source>
        <dbReference type="Proteomes" id="UP000253472"/>
    </source>
</evidence>